<dbReference type="GO" id="GO:0022857">
    <property type="term" value="F:transmembrane transporter activity"/>
    <property type="evidence" value="ECO:0007669"/>
    <property type="project" value="InterPro"/>
</dbReference>
<dbReference type="AlphaFoldDB" id="A0A5E8C502"/>
<evidence type="ECO:0000256" key="3">
    <source>
        <dbReference type="ARBA" id="ARBA00022989"/>
    </source>
</evidence>
<dbReference type="SUPFAM" id="SSF103473">
    <property type="entry name" value="MFS general substrate transporter"/>
    <property type="match status" value="1"/>
</dbReference>
<feature type="region of interest" description="Disordered" evidence="5">
    <location>
        <begin position="206"/>
        <end position="226"/>
    </location>
</feature>
<protein>
    <recommendedName>
        <fullName evidence="9">Nodulin-like domain-containing protein</fullName>
    </recommendedName>
</protein>
<feature type="transmembrane region" description="Helical" evidence="6">
    <location>
        <begin position="52"/>
        <end position="72"/>
    </location>
</feature>
<dbReference type="Proteomes" id="UP000398389">
    <property type="component" value="Unassembled WGS sequence"/>
</dbReference>
<dbReference type="InterPro" id="IPR036259">
    <property type="entry name" value="MFS_trans_sf"/>
</dbReference>
<evidence type="ECO:0000256" key="6">
    <source>
        <dbReference type="SAM" id="Phobius"/>
    </source>
</evidence>
<evidence type="ECO:0000256" key="1">
    <source>
        <dbReference type="ARBA" id="ARBA00004141"/>
    </source>
</evidence>
<feature type="transmembrane region" description="Helical" evidence="6">
    <location>
        <begin position="105"/>
        <end position="124"/>
    </location>
</feature>
<dbReference type="EMBL" id="CABVLU010000004">
    <property type="protein sequence ID" value="VVT56246.1"/>
    <property type="molecule type" value="Genomic_DNA"/>
</dbReference>
<keyword evidence="8" id="KW-1185">Reference proteome</keyword>
<dbReference type="GeneID" id="43583728"/>
<feature type="transmembrane region" description="Helical" evidence="6">
    <location>
        <begin position="12"/>
        <end position="32"/>
    </location>
</feature>
<feature type="transmembrane region" description="Helical" evidence="6">
    <location>
        <begin position="522"/>
        <end position="544"/>
    </location>
</feature>
<evidence type="ECO:0008006" key="9">
    <source>
        <dbReference type="Google" id="ProtNLM"/>
    </source>
</evidence>
<dbReference type="PANTHER" id="PTHR21576">
    <property type="entry name" value="UNCHARACTERIZED NODULIN-LIKE PROTEIN"/>
    <property type="match status" value="1"/>
</dbReference>
<evidence type="ECO:0000313" key="8">
    <source>
        <dbReference type="Proteomes" id="UP000398389"/>
    </source>
</evidence>
<organism evidence="7 8">
    <name type="scientific">Magnusiomyces paraingens</name>
    <dbReference type="NCBI Taxonomy" id="2606893"/>
    <lineage>
        <taxon>Eukaryota</taxon>
        <taxon>Fungi</taxon>
        <taxon>Dikarya</taxon>
        <taxon>Ascomycota</taxon>
        <taxon>Saccharomycotina</taxon>
        <taxon>Dipodascomycetes</taxon>
        <taxon>Dipodascales</taxon>
        <taxon>Dipodascaceae</taxon>
        <taxon>Magnusiomyces</taxon>
    </lineage>
</organism>
<dbReference type="InterPro" id="IPR011701">
    <property type="entry name" value="MFS"/>
</dbReference>
<name>A0A5E8C502_9ASCO</name>
<proteinExistence type="predicted"/>
<dbReference type="Pfam" id="PF07690">
    <property type="entry name" value="MFS_1"/>
    <property type="match status" value="1"/>
</dbReference>
<keyword evidence="3 6" id="KW-1133">Transmembrane helix</keyword>
<feature type="transmembrane region" description="Helical" evidence="6">
    <location>
        <begin position="144"/>
        <end position="165"/>
    </location>
</feature>
<keyword evidence="4 6" id="KW-0472">Membrane</keyword>
<evidence type="ECO:0000256" key="4">
    <source>
        <dbReference type="ARBA" id="ARBA00023136"/>
    </source>
</evidence>
<evidence type="ECO:0000313" key="7">
    <source>
        <dbReference type="EMBL" id="VVT56246.1"/>
    </source>
</evidence>
<feature type="region of interest" description="Disordered" evidence="5">
    <location>
        <begin position="276"/>
        <end position="298"/>
    </location>
</feature>
<feature type="transmembrane region" description="Helical" evidence="6">
    <location>
        <begin position="570"/>
        <end position="589"/>
    </location>
</feature>
<feature type="transmembrane region" description="Helical" evidence="6">
    <location>
        <begin position="172"/>
        <end position="193"/>
    </location>
</feature>
<feature type="transmembrane region" description="Helical" evidence="6">
    <location>
        <begin position="78"/>
        <end position="98"/>
    </location>
</feature>
<dbReference type="PANTHER" id="PTHR21576:SF158">
    <property type="entry name" value="RIBOSOMAL RNA-PROCESSING PROTEIN 12-LIKE CONSERVED DOMAIN-CONTAINING PROTEIN"/>
    <property type="match status" value="1"/>
</dbReference>
<feature type="transmembrane region" description="Helical" evidence="6">
    <location>
        <begin position="485"/>
        <end position="510"/>
    </location>
</feature>
<dbReference type="RefSeq" id="XP_031855519.1">
    <property type="nucleotide sequence ID" value="XM_031999628.1"/>
</dbReference>
<sequence>MTVSWNISFGRSSQAVLAATLTSLGCGTLYVYSAYSTQLADRLGLSATQSSLVGMCGSVGVSLLGILAGVLVDRTGPFWPTFSGGTLLLTGYMLIFYCYYARVSFLPLLALGSSIAGFGSSLGYSASLKTAALNFPHARGTATAFPISTFGLSAFFFSSLGALLFPGNTSAFLLLLAFVTSGLSIFCSFFLYVPLTGYHKPSAPPPMTIADHHHQYQHQRQDSSSSFVDGTLTPSAVISSSYGSTAPSPRFSPVAAVDQRDRLYSQHSLATLTDQLTSLSDAPKSPRRPSFSPTVSSSTLSTAVNATAGASYIATKPSSSSPETTLLGKAATNAHETPPLTSQLQAGPIHPQDDSHSISGWTLLRRKEFWAQCFVLCGLAGTCQMYIYCVGYIVRALALANQEVTDDVSMAVAASSVDSQVQAIQALQVSIISLSSFGGRIISGVMSDVLNQRLGLQRLWMIFAAAVVCLLVHAIMATTNFTSPVYLWLLSALVGLSYGLAFGVYPTIVADTFGMFRYSQNWGMVCASPVLGVYLFNLIFGKIYDGNSVQVPGSSAHTCFKGAACYSKAFEYTTICSVLCLITVLWMIWTREHQHPSSKYIPLAPPIFETEDDADEADELTHSRIIP</sequence>
<evidence type="ECO:0000256" key="2">
    <source>
        <dbReference type="ARBA" id="ARBA00022692"/>
    </source>
</evidence>
<comment type="subcellular location">
    <subcellularLocation>
        <location evidence="1">Membrane</location>
        <topology evidence="1">Multi-pass membrane protein</topology>
    </subcellularLocation>
</comment>
<feature type="transmembrane region" description="Helical" evidence="6">
    <location>
        <begin position="459"/>
        <end position="479"/>
    </location>
</feature>
<accession>A0A5E8C502</accession>
<evidence type="ECO:0000256" key="5">
    <source>
        <dbReference type="SAM" id="MobiDB-lite"/>
    </source>
</evidence>
<dbReference type="GO" id="GO:0000329">
    <property type="term" value="C:fungal-type vacuole membrane"/>
    <property type="evidence" value="ECO:0007669"/>
    <property type="project" value="TreeGrafter"/>
</dbReference>
<gene>
    <name evidence="7" type="ORF">SAPINGB_P004913</name>
</gene>
<feature type="transmembrane region" description="Helical" evidence="6">
    <location>
        <begin position="369"/>
        <end position="394"/>
    </location>
</feature>
<keyword evidence="2 6" id="KW-0812">Transmembrane</keyword>
<reference evidence="7 8" key="1">
    <citation type="submission" date="2019-09" db="EMBL/GenBank/DDBJ databases">
        <authorList>
            <person name="Brejova B."/>
        </authorList>
    </citation>
    <scope>NUCLEOTIDE SEQUENCE [LARGE SCALE GENOMIC DNA]</scope>
</reference>
<feature type="compositionally biased region" description="Low complexity" evidence="5">
    <location>
        <begin position="288"/>
        <end position="298"/>
    </location>
</feature>
<dbReference type="OrthoDB" id="410267at2759"/>
<dbReference type="Gene3D" id="1.20.1250.20">
    <property type="entry name" value="MFS general substrate transporter like domains"/>
    <property type="match status" value="2"/>
</dbReference>